<proteinExistence type="predicted"/>
<evidence type="ECO:0000313" key="3">
    <source>
        <dbReference type="Proteomes" id="UP000050525"/>
    </source>
</evidence>
<gene>
    <name evidence="2" type="ORF">Y1Q_0003506</name>
</gene>
<comment type="caution">
    <text evidence="2">The sequence shown here is derived from an EMBL/GenBank/DDBJ whole genome shotgun (WGS) entry which is preliminary data.</text>
</comment>
<evidence type="ECO:0000256" key="1">
    <source>
        <dbReference type="SAM" id="MobiDB-lite"/>
    </source>
</evidence>
<sequence length="90" mass="9871">MAPHFQHPCAPASPSAAQCCHLEPAVLRVQLHQCSKEYQQNYRHPALPSESTAPEFAHQHLRTGPDGEAESQSNRQQKDSDKAGKGAQQS</sequence>
<dbReference type="AlphaFoldDB" id="A0A151M4E5"/>
<accession>A0A151M4E5</accession>
<reference evidence="2 3" key="1">
    <citation type="journal article" date="2012" name="Genome Biol.">
        <title>Sequencing three crocodilian genomes to illuminate the evolution of archosaurs and amniotes.</title>
        <authorList>
            <person name="St John J.A."/>
            <person name="Braun E.L."/>
            <person name="Isberg S.R."/>
            <person name="Miles L.G."/>
            <person name="Chong A.Y."/>
            <person name="Gongora J."/>
            <person name="Dalzell P."/>
            <person name="Moran C."/>
            <person name="Bed'hom B."/>
            <person name="Abzhanov A."/>
            <person name="Burgess S.C."/>
            <person name="Cooksey A.M."/>
            <person name="Castoe T.A."/>
            <person name="Crawford N.G."/>
            <person name="Densmore L.D."/>
            <person name="Drew J.C."/>
            <person name="Edwards S.V."/>
            <person name="Faircloth B.C."/>
            <person name="Fujita M.K."/>
            <person name="Greenwold M.J."/>
            <person name="Hoffmann F.G."/>
            <person name="Howard J.M."/>
            <person name="Iguchi T."/>
            <person name="Janes D.E."/>
            <person name="Khan S.Y."/>
            <person name="Kohno S."/>
            <person name="de Koning A.J."/>
            <person name="Lance S.L."/>
            <person name="McCarthy F.M."/>
            <person name="McCormack J.E."/>
            <person name="Merchant M.E."/>
            <person name="Peterson D.G."/>
            <person name="Pollock D.D."/>
            <person name="Pourmand N."/>
            <person name="Raney B.J."/>
            <person name="Roessler K.A."/>
            <person name="Sanford J.R."/>
            <person name="Sawyer R.H."/>
            <person name="Schmidt C.J."/>
            <person name="Triplett E.W."/>
            <person name="Tuberville T.D."/>
            <person name="Venegas-Anaya M."/>
            <person name="Howard J.T."/>
            <person name="Jarvis E.D."/>
            <person name="Guillette L.J.Jr."/>
            <person name="Glenn T.C."/>
            <person name="Green R.E."/>
            <person name="Ray D.A."/>
        </authorList>
    </citation>
    <scope>NUCLEOTIDE SEQUENCE [LARGE SCALE GENOMIC DNA]</scope>
    <source>
        <strain evidence="2">KSC_2009_1</strain>
    </source>
</reference>
<protein>
    <submittedName>
        <fullName evidence="2">Uncharacterized protein</fullName>
    </submittedName>
</protein>
<dbReference type="EMBL" id="AKHW03006631">
    <property type="protein sequence ID" value="KYO19366.1"/>
    <property type="molecule type" value="Genomic_DNA"/>
</dbReference>
<name>A0A151M4E5_ALLMI</name>
<keyword evidence="3" id="KW-1185">Reference proteome</keyword>
<dbReference type="Proteomes" id="UP000050525">
    <property type="component" value="Unassembled WGS sequence"/>
</dbReference>
<evidence type="ECO:0000313" key="2">
    <source>
        <dbReference type="EMBL" id="KYO19366.1"/>
    </source>
</evidence>
<organism evidence="2 3">
    <name type="scientific">Alligator mississippiensis</name>
    <name type="common">American alligator</name>
    <dbReference type="NCBI Taxonomy" id="8496"/>
    <lineage>
        <taxon>Eukaryota</taxon>
        <taxon>Metazoa</taxon>
        <taxon>Chordata</taxon>
        <taxon>Craniata</taxon>
        <taxon>Vertebrata</taxon>
        <taxon>Euteleostomi</taxon>
        <taxon>Archelosauria</taxon>
        <taxon>Archosauria</taxon>
        <taxon>Crocodylia</taxon>
        <taxon>Alligatoridae</taxon>
        <taxon>Alligatorinae</taxon>
        <taxon>Alligator</taxon>
    </lineage>
</organism>
<feature type="region of interest" description="Disordered" evidence="1">
    <location>
        <begin position="43"/>
        <end position="90"/>
    </location>
</feature>